<dbReference type="EMBL" id="BK059082">
    <property type="protein sequence ID" value="DAE28176.1"/>
    <property type="molecule type" value="Genomic_DNA"/>
</dbReference>
<sequence length="82" mass="9270">MLNAAKATVDRFIDYFEVIVDLNERDQNGKPIFSAEKVMKEVSNLTKVHQELVDLENAVKKELTEQSTLRAGAIEDFDPGVF</sequence>
<name>A0A8S5R9X7_9VIRU</name>
<proteinExistence type="predicted"/>
<evidence type="ECO:0000313" key="1">
    <source>
        <dbReference type="EMBL" id="DAE28176.1"/>
    </source>
</evidence>
<reference evidence="1" key="1">
    <citation type="journal article" date="2021" name="Proc. Natl. Acad. Sci. U.S.A.">
        <title>A Catalog of Tens of Thousands of Viruses from Human Metagenomes Reveals Hidden Associations with Chronic Diseases.</title>
        <authorList>
            <person name="Tisza M.J."/>
            <person name="Buck C.B."/>
        </authorList>
    </citation>
    <scope>NUCLEOTIDE SEQUENCE</scope>
    <source>
        <strain evidence="1">CtQcs9</strain>
    </source>
</reference>
<organism evidence="1">
    <name type="scientific">virus sp. ctQcs9</name>
    <dbReference type="NCBI Taxonomy" id="2825816"/>
    <lineage>
        <taxon>Viruses</taxon>
    </lineage>
</organism>
<protein>
    <submittedName>
        <fullName evidence="1">Uncharacterized protein</fullName>
    </submittedName>
</protein>
<accession>A0A8S5R9X7</accession>